<comment type="caution">
    <text evidence="3">The sequence shown here is derived from an EMBL/GenBank/DDBJ whole genome shotgun (WGS) entry which is preliminary data.</text>
</comment>
<organism evidence="3 4">
    <name type="scientific">Melipona bicolor</name>
    <dbReference type="NCBI Taxonomy" id="60889"/>
    <lineage>
        <taxon>Eukaryota</taxon>
        <taxon>Metazoa</taxon>
        <taxon>Ecdysozoa</taxon>
        <taxon>Arthropoda</taxon>
        <taxon>Hexapoda</taxon>
        <taxon>Insecta</taxon>
        <taxon>Pterygota</taxon>
        <taxon>Neoptera</taxon>
        <taxon>Endopterygota</taxon>
        <taxon>Hymenoptera</taxon>
        <taxon>Apocrita</taxon>
        <taxon>Aculeata</taxon>
        <taxon>Apoidea</taxon>
        <taxon>Anthophila</taxon>
        <taxon>Apidae</taxon>
        <taxon>Melipona</taxon>
    </lineage>
</organism>
<feature type="compositionally biased region" description="Polar residues" evidence="1">
    <location>
        <begin position="484"/>
        <end position="505"/>
    </location>
</feature>
<keyword evidence="2" id="KW-0472">Membrane</keyword>
<accession>A0AA40G225</accession>
<feature type="region of interest" description="Disordered" evidence="1">
    <location>
        <begin position="484"/>
        <end position="539"/>
    </location>
</feature>
<feature type="compositionally biased region" description="Low complexity" evidence="1">
    <location>
        <begin position="790"/>
        <end position="805"/>
    </location>
</feature>
<proteinExistence type="predicted"/>
<feature type="transmembrane region" description="Helical" evidence="2">
    <location>
        <begin position="417"/>
        <end position="441"/>
    </location>
</feature>
<dbReference type="AlphaFoldDB" id="A0AA40G225"/>
<dbReference type="Proteomes" id="UP001177670">
    <property type="component" value="Unassembled WGS sequence"/>
</dbReference>
<evidence type="ECO:0000313" key="3">
    <source>
        <dbReference type="EMBL" id="KAK1129528.1"/>
    </source>
</evidence>
<gene>
    <name evidence="3" type="ORF">K0M31_019250</name>
</gene>
<evidence type="ECO:0000256" key="2">
    <source>
        <dbReference type="SAM" id="Phobius"/>
    </source>
</evidence>
<keyword evidence="2" id="KW-0812">Transmembrane</keyword>
<protein>
    <submittedName>
        <fullName evidence="3">Uncharacterized protein</fullName>
    </submittedName>
</protein>
<keyword evidence="4" id="KW-1185">Reference proteome</keyword>
<dbReference type="EMBL" id="JAHYIQ010000008">
    <property type="protein sequence ID" value="KAK1129528.1"/>
    <property type="molecule type" value="Genomic_DNA"/>
</dbReference>
<evidence type="ECO:0000256" key="1">
    <source>
        <dbReference type="SAM" id="MobiDB-lite"/>
    </source>
</evidence>
<feature type="region of interest" description="Disordered" evidence="1">
    <location>
        <begin position="776"/>
        <end position="815"/>
    </location>
</feature>
<reference evidence="3" key="1">
    <citation type="submission" date="2021-10" db="EMBL/GenBank/DDBJ databases">
        <title>Melipona bicolor Genome sequencing and assembly.</title>
        <authorList>
            <person name="Araujo N.S."/>
            <person name="Arias M.C."/>
        </authorList>
    </citation>
    <scope>NUCLEOTIDE SEQUENCE</scope>
    <source>
        <strain evidence="3">USP_2M_L1-L4_2017</strain>
        <tissue evidence="3">Whole body</tissue>
    </source>
</reference>
<sequence>MIYNFLFDSSPKDEIILIEHLPGRRVHLQDFFWSDAKDAPPWVDTNQGLTFYETRTVYHTVTLYSPTEEKDNDKPLFTDSNEPKCTTCIEPTPKLDDDEDQNIGILIGEDPGPRYWLLTVLRSGEAIPPKIELKLARLYKTAFSRQQQRHLGLLQTDTRFRRITRGHALVKNKAEVANQDETLEISPISSSEPRIQRNSDSEISMVSNHVKLQVSTFKDVLLPTTSVNNVENSREHLQTDIHPKKLNLVEEKMYYSDNNLSTTTSVNFHENTTDYTSQRSLQNDASTFNSSTGYNLQGDGDIQDNRARTSRNEILYDINSESINASKYSELRSMDHTGDEIVQVRMQNTSVTESGATKLIYSVHLGGKPVPAETAARDMALLSPQEVALELGAPVLIQSEPYLKETRPLALSRKRDAWLLIGAASAGFILLALVVAGLILAAKRKRAHSAVAAPPSHHILRKKQEYIQATAGIDNNACSTSEMEIKTDGTSQRQTPGSLSRTPVSLETPDSLEAGIHEISSDDEEQKSKIRESSPWEHSSKITRLAHGRMSRTNAIDTPRTSDSTDVIVDHLETLDSLENNYTRQEEATASPHSYLSMPSCKPFPSMKSVEPLSRVLEPVMVKHLDIDSPELVRRETNHLDVYRSDDTNDKFFARTSSAIKDPGVVGPIVWNLRRQNFSAEDNGTSGTDVDPTYAMPSGPVGKARRRLHELLEDSFSLFGSRDAKPEAQLSVTRPTSATRAPDILTVFSETGRSTHTSPVSSPLTEMQARPCTSFPVKSNDANIAENGHSVPSRSRSGWGSRPLSAGPFHRPNLMPDVDTRRILVDSQLPPEDPAVPLIASIKKELEKFSPK</sequence>
<feature type="compositionally biased region" description="Basic and acidic residues" evidence="1">
    <location>
        <begin position="515"/>
        <end position="539"/>
    </location>
</feature>
<evidence type="ECO:0000313" key="4">
    <source>
        <dbReference type="Proteomes" id="UP001177670"/>
    </source>
</evidence>
<keyword evidence="2" id="KW-1133">Transmembrane helix</keyword>
<name>A0AA40G225_9HYME</name>